<name>A0ABP6AI23_9ACTN</name>
<organism evidence="3 4">
    <name type="scientific">Streptomyces gobitricini</name>
    <dbReference type="NCBI Taxonomy" id="68211"/>
    <lineage>
        <taxon>Bacteria</taxon>
        <taxon>Bacillati</taxon>
        <taxon>Actinomycetota</taxon>
        <taxon>Actinomycetes</taxon>
        <taxon>Kitasatosporales</taxon>
        <taxon>Streptomycetaceae</taxon>
        <taxon>Streptomyces</taxon>
    </lineage>
</organism>
<protein>
    <recommendedName>
        <fullName evidence="5">DUF3592 domain-containing protein</fullName>
    </recommendedName>
</protein>
<dbReference type="RefSeq" id="WP_344366413.1">
    <property type="nucleotide sequence ID" value="NZ_BAAASR010000042.1"/>
</dbReference>
<comment type="caution">
    <text evidence="3">The sequence shown here is derived from an EMBL/GenBank/DDBJ whole genome shotgun (WGS) entry which is preliminary data.</text>
</comment>
<evidence type="ECO:0000313" key="3">
    <source>
        <dbReference type="EMBL" id="GAA2515999.1"/>
    </source>
</evidence>
<feature type="transmembrane region" description="Helical" evidence="2">
    <location>
        <begin position="153"/>
        <end position="178"/>
    </location>
</feature>
<evidence type="ECO:0008006" key="5">
    <source>
        <dbReference type="Google" id="ProtNLM"/>
    </source>
</evidence>
<evidence type="ECO:0000256" key="2">
    <source>
        <dbReference type="SAM" id="Phobius"/>
    </source>
</evidence>
<sequence>MTEAVKNHAGRPALRNRTVMRRSAVPACLLLSAAAWLFAFPVREAYGERLAFEAAAVCAPGHRDGECLHTVEARVMNAEPVKDHVRTSRGWLYFTEADGTASRTRLHGSPEDRPSARAGQRVEVTYWRGQIRYVDFPAESARQYTAAKAGSGYAFSFTAGSLVGALGVACAWSWYWWARHSAVSLRANPWQVGVPFVGALCLGAVGAVAPWLADSPGKAFRLIGLGAPPILAGGGVAALVLRRRSRGGDTIAVTPRAPDGERVVGGRVWGEVPYAVDGAEWLVVGPGYVAATIDPTGAAYRRPVPDALIPLRVRPPYWTDREGVEYLGKEWILECEDGGGRVLFLTDKGDMPWLLGALRGRPGAGAPEGPCPLHERPSCGGRPRSCPRRAQPSGHLGG</sequence>
<keyword evidence="4" id="KW-1185">Reference proteome</keyword>
<gene>
    <name evidence="3" type="ORF">GCM10010393_56310</name>
</gene>
<accession>A0ABP6AI23</accession>
<dbReference type="EMBL" id="BAAASR010000042">
    <property type="protein sequence ID" value="GAA2515999.1"/>
    <property type="molecule type" value="Genomic_DNA"/>
</dbReference>
<proteinExistence type="predicted"/>
<reference evidence="4" key="1">
    <citation type="journal article" date="2019" name="Int. J. Syst. Evol. Microbiol.">
        <title>The Global Catalogue of Microorganisms (GCM) 10K type strain sequencing project: providing services to taxonomists for standard genome sequencing and annotation.</title>
        <authorList>
            <consortium name="The Broad Institute Genomics Platform"/>
            <consortium name="The Broad Institute Genome Sequencing Center for Infectious Disease"/>
            <person name="Wu L."/>
            <person name="Ma J."/>
        </authorList>
    </citation>
    <scope>NUCLEOTIDE SEQUENCE [LARGE SCALE GENOMIC DNA]</scope>
    <source>
        <strain evidence="4">JCM 5062</strain>
    </source>
</reference>
<keyword evidence="2" id="KW-0812">Transmembrane</keyword>
<feature type="transmembrane region" description="Helical" evidence="2">
    <location>
        <begin position="219"/>
        <end position="241"/>
    </location>
</feature>
<feature type="transmembrane region" description="Helical" evidence="2">
    <location>
        <begin position="190"/>
        <end position="213"/>
    </location>
</feature>
<keyword evidence="2" id="KW-1133">Transmembrane helix</keyword>
<feature type="region of interest" description="Disordered" evidence="1">
    <location>
        <begin position="366"/>
        <end position="398"/>
    </location>
</feature>
<evidence type="ECO:0000313" key="4">
    <source>
        <dbReference type="Proteomes" id="UP001499942"/>
    </source>
</evidence>
<keyword evidence="2" id="KW-0472">Membrane</keyword>
<dbReference type="Proteomes" id="UP001499942">
    <property type="component" value="Unassembled WGS sequence"/>
</dbReference>
<evidence type="ECO:0000256" key="1">
    <source>
        <dbReference type="SAM" id="MobiDB-lite"/>
    </source>
</evidence>